<dbReference type="PANTHER" id="PTHR12215:SF10">
    <property type="entry name" value="L-AMINOADIPATE-SEMIALDEHYDE DEHYDROGENASE-PHOSPHOPANTETHEINYL TRANSFERASE"/>
    <property type="match status" value="1"/>
</dbReference>
<protein>
    <submittedName>
        <fullName evidence="4">4'-phosphopantetheinyl transferase</fullName>
    </submittedName>
</protein>
<evidence type="ECO:0000259" key="3">
    <source>
        <dbReference type="Pfam" id="PF01648"/>
    </source>
</evidence>
<dbReference type="STRING" id="403935.SAMN05216481_11993"/>
<proteinExistence type="inferred from homology"/>
<comment type="similarity">
    <text evidence="1">Belongs to the P-Pant transferase superfamily. Gsp/Sfp/HetI/AcpT family.</text>
</comment>
<dbReference type="GO" id="GO:0005829">
    <property type="term" value="C:cytosol"/>
    <property type="evidence" value="ECO:0007669"/>
    <property type="project" value="TreeGrafter"/>
</dbReference>
<accession>A0A1H9JW28</accession>
<organism evidence="4 5">
    <name type="scientific">Streptomyces radiopugnans</name>
    <dbReference type="NCBI Taxonomy" id="403935"/>
    <lineage>
        <taxon>Bacteria</taxon>
        <taxon>Bacillati</taxon>
        <taxon>Actinomycetota</taxon>
        <taxon>Actinomycetes</taxon>
        <taxon>Kitasatosporales</taxon>
        <taxon>Streptomycetaceae</taxon>
        <taxon>Streptomyces</taxon>
    </lineage>
</organism>
<dbReference type="GO" id="GO:0019878">
    <property type="term" value="P:lysine biosynthetic process via aminoadipic acid"/>
    <property type="evidence" value="ECO:0007669"/>
    <property type="project" value="TreeGrafter"/>
</dbReference>
<dbReference type="InterPro" id="IPR050559">
    <property type="entry name" value="P-Pant_transferase_sf"/>
</dbReference>
<evidence type="ECO:0000313" key="4">
    <source>
        <dbReference type="EMBL" id="SEQ91048.1"/>
    </source>
</evidence>
<dbReference type="PANTHER" id="PTHR12215">
    <property type="entry name" value="PHOSPHOPANTETHEINE TRANSFERASE"/>
    <property type="match status" value="1"/>
</dbReference>
<keyword evidence="2 4" id="KW-0808">Transferase</keyword>
<name>A0A1H9JW28_9ACTN</name>
<evidence type="ECO:0000313" key="5">
    <source>
        <dbReference type="Proteomes" id="UP000199055"/>
    </source>
</evidence>
<evidence type="ECO:0000256" key="2">
    <source>
        <dbReference type="ARBA" id="ARBA00022679"/>
    </source>
</evidence>
<dbReference type="EMBL" id="FOET01000019">
    <property type="protein sequence ID" value="SEQ91048.1"/>
    <property type="molecule type" value="Genomic_DNA"/>
</dbReference>
<dbReference type="AlphaFoldDB" id="A0A1H9JW28"/>
<dbReference type="Gene3D" id="3.90.470.20">
    <property type="entry name" value="4'-phosphopantetheinyl transferase domain"/>
    <property type="match status" value="2"/>
</dbReference>
<reference evidence="4 5" key="1">
    <citation type="submission" date="2016-10" db="EMBL/GenBank/DDBJ databases">
        <authorList>
            <person name="de Groot N.N."/>
        </authorList>
    </citation>
    <scope>NUCLEOTIDE SEQUENCE [LARGE SCALE GENOMIC DNA]</scope>
    <source>
        <strain evidence="4 5">CGMCC 4.3519</strain>
    </source>
</reference>
<feature type="domain" description="4'-phosphopantetheinyl transferase" evidence="3">
    <location>
        <begin position="78"/>
        <end position="182"/>
    </location>
</feature>
<dbReference type="GO" id="GO:0000287">
    <property type="term" value="F:magnesium ion binding"/>
    <property type="evidence" value="ECO:0007669"/>
    <property type="project" value="InterPro"/>
</dbReference>
<keyword evidence="5" id="KW-1185">Reference proteome</keyword>
<dbReference type="GO" id="GO:0008897">
    <property type="term" value="F:holo-[acyl-carrier-protein] synthase activity"/>
    <property type="evidence" value="ECO:0007669"/>
    <property type="project" value="InterPro"/>
</dbReference>
<dbReference type="Proteomes" id="UP000199055">
    <property type="component" value="Unassembled WGS sequence"/>
</dbReference>
<gene>
    <name evidence="4" type="ORF">SAMN05216481_11993</name>
</gene>
<dbReference type="InterPro" id="IPR037143">
    <property type="entry name" value="4-PPantetheinyl_Trfase_dom_sf"/>
</dbReference>
<sequence>MKSAAAANEFITCRAAVRRILSEFLQVPTGSITIGRNPCPKCHSRQHGPPAIHRPATDRWISISHTTGLGLLAVSPFPVGVDVEAVRQVRTDELADTTTTPAERHALLAQPPGTARSTAFLRCWTRKEAVLKATGVGIGSDLNQLETRFWAPGPAHITTNATGTPTTWRVDTLPLPHPWIAALALPHHTPHAVTLQHH</sequence>
<dbReference type="InterPro" id="IPR008278">
    <property type="entry name" value="4-PPantetheinyl_Trfase_dom"/>
</dbReference>
<dbReference type="SUPFAM" id="SSF56214">
    <property type="entry name" value="4'-phosphopantetheinyl transferase"/>
    <property type="match status" value="2"/>
</dbReference>
<evidence type="ECO:0000256" key="1">
    <source>
        <dbReference type="ARBA" id="ARBA00010990"/>
    </source>
</evidence>
<dbReference type="Pfam" id="PF01648">
    <property type="entry name" value="ACPS"/>
    <property type="match status" value="1"/>
</dbReference>